<dbReference type="AlphaFoldDB" id="A0A086TEH1"/>
<feature type="region of interest" description="Disordered" evidence="1">
    <location>
        <begin position="625"/>
        <end position="645"/>
    </location>
</feature>
<feature type="compositionally biased region" description="Low complexity" evidence="1">
    <location>
        <begin position="319"/>
        <end position="328"/>
    </location>
</feature>
<feature type="region of interest" description="Disordered" evidence="1">
    <location>
        <begin position="319"/>
        <end position="575"/>
    </location>
</feature>
<keyword evidence="3" id="KW-1185">Reference proteome</keyword>
<dbReference type="OrthoDB" id="5404004at2759"/>
<feature type="region of interest" description="Disordered" evidence="1">
    <location>
        <begin position="241"/>
        <end position="289"/>
    </location>
</feature>
<feature type="region of interest" description="Disordered" evidence="1">
    <location>
        <begin position="661"/>
        <end position="693"/>
    </location>
</feature>
<reference evidence="3" key="1">
    <citation type="journal article" date="2014" name="Genome Announc.">
        <title>Genome sequence and annotation of Acremonium chrysogenum, producer of the beta-lactam antibiotic cephalosporin C.</title>
        <authorList>
            <person name="Terfehr D."/>
            <person name="Dahlmann T.A."/>
            <person name="Specht T."/>
            <person name="Zadra I."/>
            <person name="Kuernsteiner H."/>
            <person name="Kueck U."/>
        </authorList>
    </citation>
    <scope>NUCLEOTIDE SEQUENCE [LARGE SCALE GENOMIC DNA]</scope>
    <source>
        <strain evidence="3">ATCC 11550 / CBS 779.69 / DSM 880 / IAM 14645 / JCM 23072 / IMI 49137</strain>
    </source>
</reference>
<feature type="compositionally biased region" description="Polar residues" evidence="1">
    <location>
        <begin position="517"/>
        <end position="531"/>
    </location>
</feature>
<evidence type="ECO:0000256" key="1">
    <source>
        <dbReference type="SAM" id="MobiDB-lite"/>
    </source>
</evidence>
<dbReference type="HOGENOM" id="CLU_386840_0_0_1"/>
<feature type="compositionally biased region" description="Low complexity" evidence="1">
    <location>
        <begin position="335"/>
        <end position="358"/>
    </location>
</feature>
<feature type="compositionally biased region" description="Low complexity" evidence="1">
    <location>
        <begin position="202"/>
        <end position="211"/>
    </location>
</feature>
<protein>
    <submittedName>
        <fullName evidence="2">Uncharacterized protein</fullName>
    </submittedName>
</protein>
<name>A0A086TEH1_HAPC1</name>
<dbReference type="Proteomes" id="UP000029964">
    <property type="component" value="Unassembled WGS sequence"/>
</dbReference>
<dbReference type="STRING" id="857340.A0A086TEH1"/>
<feature type="compositionally biased region" description="Pro residues" evidence="1">
    <location>
        <begin position="253"/>
        <end position="270"/>
    </location>
</feature>
<dbReference type="EMBL" id="JPKY01000007">
    <property type="protein sequence ID" value="KFH47753.1"/>
    <property type="molecule type" value="Genomic_DNA"/>
</dbReference>
<feature type="region of interest" description="Disordered" evidence="1">
    <location>
        <begin position="1"/>
        <end position="32"/>
    </location>
</feature>
<feature type="compositionally biased region" description="Basic and acidic residues" evidence="1">
    <location>
        <begin position="189"/>
        <end position="198"/>
    </location>
</feature>
<comment type="caution">
    <text evidence="2">The sequence shown here is derived from an EMBL/GenBank/DDBJ whole genome shotgun (WGS) entry which is preliminary data.</text>
</comment>
<sequence length="693" mass="75584">MATRSRTATLDDRPTSASGPGSDWLAAKTGVHEYDKRKSRDDLYLTLNADKLRYKSFHIPRWQVPSPPSVSYSGGWHPGTGRAEAEVEAESARRGSSTTTDSLGKHGDTGFIAIGMALGSPSQAPPGTTWRPQLATVMSPRSAGTSAEAQDSAEETTPKSRTPRVWGLFRSKSRARRAKTNPETSSPRSKLESPEHFNVRSPPGVVPRVQPGPGPAGVSRTGSLAANSSKYKPLVVRSNTEPINGGGYEVRSPPQPNRAAPRPPHIPIHTPPARQVERPTPPAAFHLPASRGPFLDVQIPDITMERYSIMFGQVLQNRPPSYQQQHSQQPPPQPQQSQRQQPQVQQTQTQQTQPQKPQRQPPQQTPLRHPPRPPSQQPPQLQDTSSSSLLVRRQANLGKLKTIDDESLQTTSPELSRPRRATSPQPKSSPAFHLFPPTKPTGPQTQSPRLRSNTSPAGLAPLSQATLDEDPPRMPPPRVHTLPRHNHSNSSAETLPAHPAVKRRPVPPAPSRLQHVTPPTRSNPIFDSPTSLEEPAPEMKATYQPSTKEPAWDMISPPASTASSEADTPPKKGSISSITSAAEQITVVNQLHEESETDRALREAVEASITRQISVSREQRQLLGSLRGQTGGRRPSNSAKALGFGPITAVGKDERLAETKRLVPTLVHPEVQSDDSPRSLHMHRKSERVILEG</sequence>
<gene>
    <name evidence="2" type="ORF">ACRE_013020</name>
</gene>
<evidence type="ECO:0000313" key="2">
    <source>
        <dbReference type="EMBL" id="KFH47753.1"/>
    </source>
</evidence>
<feature type="region of interest" description="Disordered" evidence="1">
    <location>
        <begin position="138"/>
        <end position="225"/>
    </location>
</feature>
<accession>A0A086TEH1</accession>
<feature type="region of interest" description="Disordered" evidence="1">
    <location>
        <begin position="63"/>
        <end position="108"/>
    </location>
</feature>
<proteinExistence type="predicted"/>
<feature type="compositionally biased region" description="Polar residues" evidence="1">
    <location>
        <begin position="441"/>
        <end position="456"/>
    </location>
</feature>
<evidence type="ECO:0000313" key="3">
    <source>
        <dbReference type="Proteomes" id="UP000029964"/>
    </source>
</evidence>
<organism evidence="2 3">
    <name type="scientific">Hapsidospora chrysogenum (strain ATCC 11550 / CBS 779.69 / DSM 880 / IAM 14645 / JCM 23072 / IMI 49137)</name>
    <name type="common">Acremonium chrysogenum</name>
    <dbReference type="NCBI Taxonomy" id="857340"/>
    <lineage>
        <taxon>Eukaryota</taxon>
        <taxon>Fungi</taxon>
        <taxon>Dikarya</taxon>
        <taxon>Ascomycota</taxon>
        <taxon>Pezizomycotina</taxon>
        <taxon>Sordariomycetes</taxon>
        <taxon>Hypocreomycetidae</taxon>
        <taxon>Hypocreales</taxon>
        <taxon>Bionectriaceae</taxon>
        <taxon>Hapsidospora</taxon>
    </lineage>
</organism>
<feature type="compositionally biased region" description="Low complexity" evidence="1">
    <location>
        <begin position="378"/>
        <end position="388"/>
    </location>
</feature>